<sequence length="163" mass="17836">MRPYILEEAHLDTEGTEALEAAFVDIWNAEENRRFLSVSQVPVTQAIVHAWLADTSGGRVFRACAADGTIIGLLAVTIADQMGFELLGLGVRPDWHGQGIGPALIQRGLDTARDLGFVSVEVDVFADNPTMLCLVLKRGFVPIGMRHRVRADGTDVVRLRRSL</sequence>
<organism evidence="2 3">
    <name type="scientific">Roseospira visakhapatnamensis</name>
    <dbReference type="NCBI Taxonomy" id="390880"/>
    <lineage>
        <taxon>Bacteria</taxon>
        <taxon>Pseudomonadati</taxon>
        <taxon>Pseudomonadota</taxon>
        <taxon>Alphaproteobacteria</taxon>
        <taxon>Rhodospirillales</taxon>
        <taxon>Rhodospirillaceae</taxon>
        <taxon>Roseospira</taxon>
    </lineage>
</organism>
<reference evidence="2 3" key="1">
    <citation type="submission" date="2020-08" db="EMBL/GenBank/DDBJ databases">
        <title>Genome sequencing of Purple Non-Sulfur Bacteria from various extreme environments.</title>
        <authorList>
            <person name="Mayer M."/>
        </authorList>
    </citation>
    <scope>NUCLEOTIDE SEQUENCE [LARGE SCALE GENOMIC DNA]</scope>
    <source>
        <strain evidence="2 3">JA131</strain>
    </source>
</reference>
<keyword evidence="2" id="KW-0808">Transferase</keyword>
<dbReference type="CDD" id="cd04301">
    <property type="entry name" value="NAT_SF"/>
    <property type="match status" value="1"/>
</dbReference>
<gene>
    <name evidence="2" type="ORF">GGD89_002888</name>
</gene>
<keyword evidence="3" id="KW-1185">Reference proteome</keyword>
<evidence type="ECO:0000313" key="2">
    <source>
        <dbReference type="EMBL" id="MBB4267247.1"/>
    </source>
</evidence>
<dbReference type="InterPro" id="IPR000182">
    <property type="entry name" value="GNAT_dom"/>
</dbReference>
<dbReference type="GO" id="GO:0016747">
    <property type="term" value="F:acyltransferase activity, transferring groups other than amino-acyl groups"/>
    <property type="evidence" value="ECO:0007669"/>
    <property type="project" value="InterPro"/>
</dbReference>
<evidence type="ECO:0000313" key="3">
    <source>
        <dbReference type="Proteomes" id="UP000554286"/>
    </source>
</evidence>
<name>A0A7W6RF25_9PROT</name>
<dbReference type="Proteomes" id="UP000554286">
    <property type="component" value="Unassembled WGS sequence"/>
</dbReference>
<feature type="domain" description="N-acetyltransferase" evidence="1">
    <location>
        <begin position="17"/>
        <end position="163"/>
    </location>
</feature>
<comment type="caution">
    <text evidence="2">The sequence shown here is derived from an EMBL/GenBank/DDBJ whole genome shotgun (WGS) entry which is preliminary data.</text>
</comment>
<dbReference type="AlphaFoldDB" id="A0A7W6RF25"/>
<proteinExistence type="predicted"/>
<dbReference type="InterPro" id="IPR016181">
    <property type="entry name" value="Acyl_CoA_acyltransferase"/>
</dbReference>
<dbReference type="EMBL" id="JACIGK010000023">
    <property type="protein sequence ID" value="MBB4267247.1"/>
    <property type="molecule type" value="Genomic_DNA"/>
</dbReference>
<dbReference type="Gene3D" id="3.40.630.30">
    <property type="match status" value="1"/>
</dbReference>
<dbReference type="RefSeq" id="WP_184046449.1">
    <property type="nucleotide sequence ID" value="NZ_JACIGK010000023.1"/>
</dbReference>
<dbReference type="PROSITE" id="PS51186">
    <property type="entry name" value="GNAT"/>
    <property type="match status" value="1"/>
</dbReference>
<dbReference type="SUPFAM" id="SSF55729">
    <property type="entry name" value="Acyl-CoA N-acyltransferases (Nat)"/>
    <property type="match status" value="1"/>
</dbReference>
<accession>A0A7W6RF25</accession>
<evidence type="ECO:0000259" key="1">
    <source>
        <dbReference type="PROSITE" id="PS51186"/>
    </source>
</evidence>
<protein>
    <submittedName>
        <fullName evidence="2">GNAT superfamily N-acetyltransferase</fullName>
    </submittedName>
</protein>
<dbReference type="Pfam" id="PF00583">
    <property type="entry name" value="Acetyltransf_1"/>
    <property type="match status" value="1"/>
</dbReference>